<dbReference type="SUPFAM" id="SSF52833">
    <property type="entry name" value="Thioredoxin-like"/>
    <property type="match status" value="2"/>
</dbReference>
<dbReference type="InterPro" id="IPR036249">
    <property type="entry name" value="Thioredoxin-like_sf"/>
</dbReference>
<dbReference type="KEGG" id="msea:METESE_05190"/>
<proteinExistence type="inferred from homology"/>
<dbReference type="CDD" id="cd03026">
    <property type="entry name" value="AhpF_NTD_C"/>
    <property type="match status" value="1"/>
</dbReference>
<evidence type="ECO:0000256" key="9">
    <source>
        <dbReference type="PIRSR" id="PIRSR000238-1"/>
    </source>
</evidence>
<keyword evidence="8 10" id="KW-0676">Redox-active center</keyword>
<evidence type="ECO:0000256" key="3">
    <source>
        <dbReference type="ARBA" id="ARBA00022630"/>
    </source>
</evidence>
<evidence type="ECO:0000256" key="7">
    <source>
        <dbReference type="ARBA" id="ARBA00023157"/>
    </source>
</evidence>
<evidence type="ECO:0000256" key="2">
    <source>
        <dbReference type="ARBA" id="ARBA00011738"/>
    </source>
</evidence>
<evidence type="ECO:0000313" key="14">
    <source>
        <dbReference type="Proteomes" id="UP001228113"/>
    </source>
</evidence>
<dbReference type="InterPro" id="IPR008255">
    <property type="entry name" value="Pyr_nucl-diS_OxRdtase_2_AS"/>
</dbReference>
<dbReference type="AlphaFoldDB" id="A0AA48KB94"/>
<feature type="disulfide bond" description="Redox-active" evidence="10">
    <location>
        <begin position="340"/>
        <end position="343"/>
    </location>
</feature>
<reference evidence="13" key="1">
    <citation type="journal article" date="2023" name="Int. J. Syst. Evol. Microbiol.">
        <title>Mesoterricola silvestris gen. nov., sp. nov., Mesoterricola sediminis sp. nov., Geothrix oryzae sp. nov., Geothrix edaphica sp. nov., Geothrix rubra sp. nov., and Geothrix limicola sp. nov., six novel members of Acidobacteriota isolated from soils.</title>
        <authorList>
            <person name="Itoh H."/>
            <person name="Sugisawa Y."/>
            <person name="Mise K."/>
            <person name="Xu Z."/>
            <person name="Kuniyasu M."/>
            <person name="Ushijima N."/>
            <person name="Kawano K."/>
            <person name="Kobayashi E."/>
            <person name="Shiratori Y."/>
            <person name="Masuda Y."/>
            <person name="Senoo K."/>
        </authorList>
    </citation>
    <scope>NUCLEOTIDE SEQUENCE</scope>
    <source>
        <strain evidence="13">W786</strain>
    </source>
</reference>
<dbReference type="Pfam" id="PF13192">
    <property type="entry name" value="Thioredoxin_3"/>
    <property type="match status" value="1"/>
</dbReference>
<dbReference type="RefSeq" id="WP_243334291.1">
    <property type="nucleotide sequence ID" value="NZ_AP027081.1"/>
</dbReference>
<evidence type="ECO:0000256" key="6">
    <source>
        <dbReference type="ARBA" id="ARBA00023027"/>
    </source>
</evidence>
<dbReference type="GO" id="GO:0051287">
    <property type="term" value="F:NAD binding"/>
    <property type="evidence" value="ECO:0007669"/>
    <property type="project" value="InterPro"/>
</dbReference>
<dbReference type="GO" id="GO:0050660">
    <property type="term" value="F:flavin adenine dinucleotide binding"/>
    <property type="evidence" value="ECO:0007669"/>
    <property type="project" value="InterPro"/>
</dbReference>
<comment type="subunit">
    <text evidence="2">Homodimer.</text>
</comment>
<protein>
    <submittedName>
        <fullName evidence="13">Alkyl hydroperoxide reductase subunit F</fullName>
    </submittedName>
</protein>
<comment type="similarity">
    <text evidence="1">Belongs to the class-II pyridine nucleotide-disulfide oxidoreductase family.</text>
</comment>
<dbReference type="InterPro" id="IPR044141">
    <property type="entry name" value="AhpF_NTD_C"/>
</dbReference>
<keyword evidence="4 9" id="KW-0274">FAD</keyword>
<sequence>MLDQDIRQQLTTLFASLEHTLQLRIGAGDHPKGAELREMLADVAACGPRIQVEEGEPGDPVRFEVLREGVPTGIAFRGVPGGHEFSSLILALLNADGKGRLPDAGIQARVRALRGPVRLRTYISLSCTNCPDVVQALNLMATLHPDVSHELVDGGLAEDEIQRLGVQAVPSVFAGDTLLHVGKASFGELLEKLEAHFGTDAAAAGTGEARDFDVVVLGGGPAGASAAIYSARKGLRTALVAQKVGGQVLDTLGIENLISVPRTEGPRLAADLSRHLASYPVEILEHRRAEAVTDGPVKEVRLQGGEVLRAPAVIVATGAQWRELGVPGEKDYIGRGVAFCPHCDGPFYKGRPVAVVGGGNSGVEAAIDLAGICSHVTLVEFAPELKADNVLVERLKSLPNVDIVLHARTQEVVGDGAGVTGLRVEDRGTGESRLIGLEGVFVQIGLAPNSGVVKGLVETARSGEIVIDPHCRTSVPGIYAAGDVSTVPFKQIVIAMGEGAKAALTAFEDRLRS</sequence>
<keyword evidence="6" id="KW-0520">NAD</keyword>
<dbReference type="PIRSF" id="PIRSF000238">
    <property type="entry name" value="AhpF"/>
    <property type="match status" value="1"/>
</dbReference>
<evidence type="ECO:0000256" key="4">
    <source>
        <dbReference type="ARBA" id="ARBA00022827"/>
    </source>
</evidence>
<gene>
    <name evidence="13" type="ORF">METESE_05190</name>
</gene>
<dbReference type="NCBIfam" id="TIGR03140">
    <property type="entry name" value="AhpF"/>
    <property type="match status" value="1"/>
</dbReference>
<dbReference type="Gene3D" id="3.50.50.60">
    <property type="entry name" value="FAD/NAD(P)-binding domain"/>
    <property type="match status" value="2"/>
</dbReference>
<dbReference type="InterPro" id="IPR023753">
    <property type="entry name" value="FAD/NAD-binding_dom"/>
</dbReference>
<dbReference type="Proteomes" id="UP001228113">
    <property type="component" value="Chromosome"/>
</dbReference>
<feature type="domain" description="Thioredoxin-like fold" evidence="12">
    <location>
        <begin position="123"/>
        <end position="193"/>
    </location>
</feature>
<dbReference type="PROSITE" id="PS00573">
    <property type="entry name" value="PYRIDINE_REDOX_2"/>
    <property type="match status" value="1"/>
</dbReference>
<dbReference type="PANTHER" id="PTHR48105">
    <property type="entry name" value="THIOREDOXIN REDUCTASE 1-RELATED-RELATED"/>
    <property type="match status" value="1"/>
</dbReference>
<dbReference type="FunFam" id="3.50.50.60:FF:000007">
    <property type="entry name" value="Alkyl hydroperoxide reductase, F subunit"/>
    <property type="match status" value="1"/>
</dbReference>
<dbReference type="GO" id="GO:0032991">
    <property type="term" value="C:protein-containing complex"/>
    <property type="evidence" value="ECO:0007669"/>
    <property type="project" value="UniProtKB-ARBA"/>
</dbReference>
<keyword evidence="14" id="KW-1185">Reference proteome</keyword>
<evidence type="ECO:0000256" key="1">
    <source>
        <dbReference type="ARBA" id="ARBA00009333"/>
    </source>
</evidence>
<dbReference type="InterPro" id="IPR012336">
    <property type="entry name" value="Thioredoxin-like_fold"/>
</dbReference>
<dbReference type="GO" id="GO:0102039">
    <property type="term" value="F:NADH-dependent peroxiredoxin activity"/>
    <property type="evidence" value="ECO:0007669"/>
    <property type="project" value="InterPro"/>
</dbReference>
<name>A0AA48KB94_9BACT</name>
<keyword evidence="7 10" id="KW-1015">Disulfide bond</keyword>
<feature type="binding site" evidence="9">
    <location>
        <begin position="213"/>
        <end position="228"/>
    </location>
    <ligand>
        <name>FAD</name>
        <dbReference type="ChEBI" id="CHEBI:57692"/>
    </ligand>
</feature>
<dbReference type="Pfam" id="PF07992">
    <property type="entry name" value="Pyr_redox_2"/>
    <property type="match status" value="1"/>
</dbReference>
<dbReference type="SUPFAM" id="SSF51905">
    <property type="entry name" value="FAD/NAD(P)-binding domain"/>
    <property type="match status" value="1"/>
</dbReference>
<dbReference type="PRINTS" id="PR00469">
    <property type="entry name" value="PNDRDTASEII"/>
</dbReference>
<evidence type="ECO:0000313" key="13">
    <source>
        <dbReference type="EMBL" id="BDU75561.1"/>
    </source>
</evidence>
<dbReference type="GO" id="GO:0016668">
    <property type="term" value="F:oxidoreductase activity, acting on a sulfur group of donors, NAD(P) as acceptor"/>
    <property type="evidence" value="ECO:0007669"/>
    <property type="project" value="UniProtKB-ARBA"/>
</dbReference>
<dbReference type="CDD" id="cd02974">
    <property type="entry name" value="AhpF_NTD_N"/>
    <property type="match status" value="1"/>
</dbReference>
<dbReference type="PROSITE" id="PS51354">
    <property type="entry name" value="GLUTAREDOXIN_2"/>
    <property type="match status" value="1"/>
</dbReference>
<organism evidence="13 14">
    <name type="scientific">Mesoterricola sediminis</name>
    <dbReference type="NCBI Taxonomy" id="2927980"/>
    <lineage>
        <taxon>Bacteria</taxon>
        <taxon>Pseudomonadati</taxon>
        <taxon>Acidobacteriota</taxon>
        <taxon>Holophagae</taxon>
        <taxon>Holophagales</taxon>
        <taxon>Holophagaceae</taxon>
        <taxon>Mesoterricola</taxon>
    </lineage>
</organism>
<evidence type="ECO:0000256" key="5">
    <source>
        <dbReference type="ARBA" id="ARBA00023002"/>
    </source>
</evidence>
<dbReference type="GO" id="GO:0000302">
    <property type="term" value="P:response to reactive oxygen species"/>
    <property type="evidence" value="ECO:0007669"/>
    <property type="project" value="InterPro"/>
</dbReference>
<feature type="binding site" evidence="9">
    <location>
        <begin position="473"/>
        <end position="483"/>
    </location>
    <ligand>
        <name>FAD</name>
        <dbReference type="ChEBI" id="CHEBI:57692"/>
    </ligand>
</feature>
<dbReference type="InterPro" id="IPR050097">
    <property type="entry name" value="Ferredoxin-NADP_redctase_2"/>
</dbReference>
<evidence type="ECO:0000259" key="11">
    <source>
        <dbReference type="Pfam" id="PF07992"/>
    </source>
</evidence>
<feature type="domain" description="FAD/NAD(P)-binding" evidence="11">
    <location>
        <begin position="212"/>
        <end position="499"/>
    </location>
</feature>
<dbReference type="InterPro" id="IPR012081">
    <property type="entry name" value="Alkyl_hydroperoxide_Rdtase_suF"/>
</dbReference>
<keyword evidence="3" id="KW-0285">Flavoprotein</keyword>
<dbReference type="InterPro" id="IPR044142">
    <property type="entry name" value="AhpF_NTD_N"/>
</dbReference>
<dbReference type="InterPro" id="IPR036188">
    <property type="entry name" value="FAD/NAD-bd_sf"/>
</dbReference>
<evidence type="ECO:0000256" key="8">
    <source>
        <dbReference type="ARBA" id="ARBA00023284"/>
    </source>
</evidence>
<dbReference type="EMBL" id="AP027081">
    <property type="protein sequence ID" value="BDU75561.1"/>
    <property type="molecule type" value="Genomic_DNA"/>
</dbReference>
<keyword evidence="5" id="KW-0560">Oxidoreductase</keyword>
<dbReference type="Gene3D" id="3.40.30.80">
    <property type="match status" value="1"/>
</dbReference>
<comment type="cofactor">
    <cofactor evidence="9">
        <name>FAD</name>
        <dbReference type="ChEBI" id="CHEBI:57692"/>
    </cofactor>
    <text evidence="9">Binds 1 FAD per subunit.</text>
</comment>
<accession>A0AA48KB94</accession>
<dbReference type="PRINTS" id="PR00368">
    <property type="entry name" value="FADPNR"/>
</dbReference>
<evidence type="ECO:0000256" key="10">
    <source>
        <dbReference type="PIRSR" id="PIRSR000238-2"/>
    </source>
</evidence>
<evidence type="ECO:0000259" key="12">
    <source>
        <dbReference type="Pfam" id="PF13192"/>
    </source>
</evidence>
<dbReference type="GO" id="GO:0005829">
    <property type="term" value="C:cytosol"/>
    <property type="evidence" value="ECO:0007669"/>
    <property type="project" value="UniProtKB-ARBA"/>
</dbReference>